<dbReference type="Proteomes" id="UP001597173">
    <property type="component" value="Unassembled WGS sequence"/>
</dbReference>
<protein>
    <submittedName>
        <fullName evidence="1">Membrane-anchored protein</fullName>
    </submittedName>
</protein>
<comment type="caution">
    <text evidence="1">The sequence shown here is derived from an EMBL/GenBank/DDBJ whole genome shotgun (WGS) entry which is preliminary data.</text>
</comment>
<dbReference type="RefSeq" id="WP_374836340.1">
    <property type="nucleotide sequence ID" value="NZ_JBHEEW010000002.1"/>
</dbReference>
<reference evidence="2" key="1">
    <citation type="journal article" date="2019" name="Int. J. Syst. Evol. Microbiol.">
        <title>The Global Catalogue of Microorganisms (GCM) 10K type strain sequencing project: providing services to taxonomists for standard genome sequencing and annotation.</title>
        <authorList>
            <consortium name="The Broad Institute Genomics Platform"/>
            <consortium name="The Broad Institute Genome Sequencing Center for Infectious Disease"/>
            <person name="Wu L."/>
            <person name="Ma J."/>
        </authorList>
    </citation>
    <scope>NUCLEOTIDE SEQUENCE [LARGE SCALE GENOMIC DNA]</scope>
    <source>
        <strain evidence="2">CCUG 55609</strain>
    </source>
</reference>
<dbReference type="EMBL" id="JBHTNF010000008">
    <property type="protein sequence ID" value="MFD1328970.1"/>
    <property type="molecule type" value="Genomic_DNA"/>
</dbReference>
<proteinExistence type="predicted"/>
<gene>
    <name evidence="1" type="ORF">ACFQ33_13840</name>
</gene>
<name>A0ABW3YYH0_MYCRA</name>
<organism evidence="1 2">
    <name type="scientific">Mycoplana ramosa</name>
    <name type="common">Mycoplana bullata</name>
    <dbReference type="NCBI Taxonomy" id="40837"/>
    <lineage>
        <taxon>Bacteria</taxon>
        <taxon>Pseudomonadati</taxon>
        <taxon>Pseudomonadota</taxon>
        <taxon>Alphaproteobacteria</taxon>
        <taxon>Hyphomicrobiales</taxon>
        <taxon>Rhizobiaceae</taxon>
        <taxon>Mycoplana</taxon>
    </lineage>
</organism>
<evidence type="ECO:0000313" key="2">
    <source>
        <dbReference type="Proteomes" id="UP001597173"/>
    </source>
</evidence>
<sequence length="234" mass="26607">MKTRLYRRIKYNLLRPRPPLAPAPFDGPVVVVGSAPISNRPAGFDERFRVISVNGSQMVAAKWGREKPDITFMMFNQVRGTNTNAMEVRRVLQGQRTGALYVLLWREGLPSLQEGLQAFDYQYDSLRIIDRYQRMALLDRLCGFKSEELDRESKCSNGIHATLFALYNGARAVILTGISPQASGHVYNQENLPRFHKDMDQKALQALIDRRHPIFTADPDVSESSGIPLWKGER</sequence>
<evidence type="ECO:0000313" key="1">
    <source>
        <dbReference type="EMBL" id="MFD1328970.1"/>
    </source>
</evidence>
<keyword evidence="2" id="KW-1185">Reference proteome</keyword>
<accession>A0ABW3YYH0</accession>